<evidence type="ECO:0000313" key="2">
    <source>
        <dbReference type="EMBL" id="MBA2881030.1"/>
    </source>
</evidence>
<dbReference type="RefSeq" id="WP_181550695.1">
    <property type="nucleotide sequence ID" value="NZ_JACDUS010000003.1"/>
</dbReference>
<feature type="transmembrane region" description="Helical" evidence="1">
    <location>
        <begin position="12"/>
        <end position="35"/>
    </location>
</feature>
<proteinExistence type="predicted"/>
<name>A0A7W0HKA4_9BACT</name>
<reference evidence="2 3" key="1">
    <citation type="submission" date="2020-07" db="EMBL/GenBank/DDBJ databases">
        <title>Genomic Encyclopedia of Type Strains, Phase IV (KMG-IV): sequencing the most valuable type-strain genomes for metagenomic binning, comparative biology and taxonomic classification.</title>
        <authorList>
            <person name="Goeker M."/>
        </authorList>
    </citation>
    <scope>NUCLEOTIDE SEQUENCE [LARGE SCALE GENOMIC DNA]</scope>
    <source>
        <strain evidence="2 3">DSM 17721</strain>
    </source>
</reference>
<organism evidence="2 3">
    <name type="scientific">Desulfosalsimonas propionicica</name>
    <dbReference type="NCBI Taxonomy" id="332175"/>
    <lineage>
        <taxon>Bacteria</taxon>
        <taxon>Pseudomonadati</taxon>
        <taxon>Thermodesulfobacteriota</taxon>
        <taxon>Desulfobacteria</taxon>
        <taxon>Desulfobacterales</taxon>
        <taxon>Desulfosalsimonadaceae</taxon>
        <taxon>Desulfosalsimonas</taxon>
    </lineage>
</organism>
<evidence type="ECO:0000313" key="3">
    <source>
        <dbReference type="Proteomes" id="UP000525298"/>
    </source>
</evidence>
<dbReference type="Proteomes" id="UP000525298">
    <property type="component" value="Unassembled WGS sequence"/>
</dbReference>
<keyword evidence="1" id="KW-0472">Membrane</keyword>
<protein>
    <submittedName>
        <fullName evidence="2">Uncharacterized protein</fullName>
    </submittedName>
</protein>
<evidence type="ECO:0000256" key="1">
    <source>
        <dbReference type="SAM" id="Phobius"/>
    </source>
</evidence>
<keyword evidence="1" id="KW-0812">Transmembrane</keyword>
<accession>A0A7W0HKA4</accession>
<keyword evidence="3" id="KW-1185">Reference proteome</keyword>
<keyword evidence="1" id="KW-1133">Transmembrane helix</keyword>
<dbReference type="EMBL" id="JACDUS010000003">
    <property type="protein sequence ID" value="MBA2881030.1"/>
    <property type="molecule type" value="Genomic_DNA"/>
</dbReference>
<dbReference type="AlphaFoldDB" id="A0A7W0HKA4"/>
<sequence>MKENSKHESVLRSWVIISLLLVLILAKGFFAFAVVGDLGQPGWDYGTVKDVPASSPFGEYELLPNPQHIRGADGK</sequence>
<gene>
    <name evidence="2" type="ORF">HNR65_001356</name>
</gene>
<comment type="caution">
    <text evidence="2">The sequence shown here is derived from an EMBL/GenBank/DDBJ whole genome shotgun (WGS) entry which is preliminary data.</text>
</comment>